<evidence type="ECO:0000256" key="4">
    <source>
        <dbReference type="ARBA" id="ARBA00022679"/>
    </source>
</evidence>
<dbReference type="PANTHER" id="PTHR22984:SF25">
    <property type="entry name" value="PROTEIN KINASE DOMAIN-CONTAINING PROTEIN"/>
    <property type="match status" value="1"/>
</dbReference>
<feature type="region of interest" description="Disordered" evidence="10">
    <location>
        <begin position="94"/>
        <end position="118"/>
    </location>
</feature>
<comment type="catalytic activity">
    <reaction evidence="9">
        <text>L-seryl-[protein] + ATP = O-phospho-L-seryl-[protein] + ADP + H(+)</text>
        <dbReference type="Rhea" id="RHEA:17989"/>
        <dbReference type="Rhea" id="RHEA-COMP:9863"/>
        <dbReference type="Rhea" id="RHEA-COMP:11604"/>
        <dbReference type="ChEBI" id="CHEBI:15378"/>
        <dbReference type="ChEBI" id="CHEBI:29999"/>
        <dbReference type="ChEBI" id="CHEBI:30616"/>
        <dbReference type="ChEBI" id="CHEBI:83421"/>
        <dbReference type="ChEBI" id="CHEBI:456216"/>
        <dbReference type="EC" id="2.7.11.1"/>
    </reaction>
</comment>
<organism evidence="12 13">
    <name type="scientific">Batrachochytrium salamandrivorans</name>
    <dbReference type="NCBI Taxonomy" id="1357716"/>
    <lineage>
        <taxon>Eukaryota</taxon>
        <taxon>Fungi</taxon>
        <taxon>Fungi incertae sedis</taxon>
        <taxon>Chytridiomycota</taxon>
        <taxon>Chytridiomycota incertae sedis</taxon>
        <taxon>Chytridiomycetes</taxon>
        <taxon>Rhizophydiales</taxon>
        <taxon>Rhizophydiales incertae sedis</taxon>
        <taxon>Batrachochytrium</taxon>
    </lineage>
</organism>
<dbReference type="PROSITE" id="PS50011">
    <property type="entry name" value="PROTEIN_KINASE_DOM"/>
    <property type="match status" value="1"/>
</dbReference>
<evidence type="ECO:0000256" key="2">
    <source>
        <dbReference type="ARBA" id="ARBA00012513"/>
    </source>
</evidence>
<evidence type="ECO:0000256" key="1">
    <source>
        <dbReference type="ARBA" id="ARBA00004340"/>
    </source>
</evidence>
<keyword evidence="13" id="KW-1185">Reference proteome</keyword>
<dbReference type="Proteomes" id="UP001648503">
    <property type="component" value="Unassembled WGS sequence"/>
</dbReference>
<reference evidence="12 13" key="1">
    <citation type="submission" date="2021-02" db="EMBL/GenBank/DDBJ databases">
        <title>Variation within the Batrachochytrium salamandrivorans European outbreak.</title>
        <authorList>
            <person name="Kelly M."/>
            <person name="Pasmans F."/>
            <person name="Shea T.P."/>
            <person name="Munoz J.F."/>
            <person name="Carranza S."/>
            <person name="Cuomo C.A."/>
            <person name="Martel A."/>
        </authorList>
    </citation>
    <scope>NUCLEOTIDE SEQUENCE [LARGE SCALE GENOMIC DNA]</scope>
    <source>
        <strain evidence="12 13">AMFP18/2</strain>
    </source>
</reference>
<dbReference type="EMBL" id="JAFCIX010000346">
    <property type="protein sequence ID" value="KAH6593744.1"/>
    <property type="molecule type" value="Genomic_DNA"/>
</dbReference>
<evidence type="ECO:0000256" key="8">
    <source>
        <dbReference type="ARBA" id="ARBA00047899"/>
    </source>
</evidence>
<feature type="compositionally biased region" description="Low complexity" evidence="10">
    <location>
        <begin position="94"/>
        <end position="107"/>
    </location>
</feature>
<keyword evidence="3" id="KW-0723">Serine/threonine-protein kinase</keyword>
<dbReference type="EC" id="2.7.11.1" evidence="2"/>
<protein>
    <recommendedName>
        <fullName evidence="2">non-specific serine/threonine protein kinase</fullName>
        <ecNumber evidence="2">2.7.11.1</ecNumber>
    </recommendedName>
</protein>
<keyword evidence="6" id="KW-0418">Kinase</keyword>
<evidence type="ECO:0000259" key="11">
    <source>
        <dbReference type="PROSITE" id="PS50011"/>
    </source>
</evidence>
<evidence type="ECO:0000256" key="7">
    <source>
        <dbReference type="ARBA" id="ARBA00022840"/>
    </source>
</evidence>
<name>A0ABQ8F946_9FUNG</name>
<dbReference type="Gene3D" id="3.30.200.20">
    <property type="entry name" value="Phosphorylase Kinase, domain 1"/>
    <property type="match status" value="1"/>
</dbReference>
<keyword evidence="7" id="KW-0067">ATP-binding</keyword>
<feature type="compositionally biased region" description="Polar residues" evidence="10">
    <location>
        <begin position="19"/>
        <end position="36"/>
    </location>
</feature>
<comment type="catalytic activity">
    <reaction evidence="8">
        <text>L-threonyl-[protein] + ATP = O-phospho-L-threonyl-[protein] + ADP + H(+)</text>
        <dbReference type="Rhea" id="RHEA:46608"/>
        <dbReference type="Rhea" id="RHEA-COMP:11060"/>
        <dbReference type="Rhea" id="RHEA-COMP:11605"/>
        <dbReference type="ChEBI" id="CHEBI:15378"/>
        <dbReference type="ChEBI" id="CHEBI:30013"/>
        <dbReference type="ChEBI" id="CHEBI:30616"/>
        <dbReference type="ChEBI" id="CHEBI:61977"/>
        <dbReference type="ChEBI" id="CHEBI:456216"/>
        <dbReference type="EC" id="2.7.11.1"/>
    </reaction>
</comment>
<evidence type="ECO:0000256" key="9">
    <source>
        <dbReference type="ARBA" id="ARBA00048679"/>
    </source>
</evidence>
<evidence type="ECO:0000313" key="13">
    <source>
        <dbReference type="Proteomes" id="UP001648503"/>
    </source>
</evidence>
<comment type="subcellular location">
    <subcellularLocation>
        <location evidence="1">Host cell</location>
    </subcellularLocation>
</comment>
<comment type="caution">
    <text evidence="12">The sequence shown here is derived from an EMBL/GenBank/DDBJ whole genome shotgun (WGS) entry which is preliminary data.</text>
</comment>
<dbReference type="SUPFAM" id="SSF56112">
    <property type="entry name" value="Protein kinase-like (PK-like)"/>
    <property type="match status" value="1"/>
</dbReference>
<keyword evidence="5" id="KW-0547">Nucleotide-binding</keyword>
<dbReference type="InterPro" id="IPR011009">
    <property type="entry name" value="Kinase-like_dom_sf"/>
</dbReference>
<sequence>MFDPLLWVLHHFITHYAGQTTQGDTDNGVNLASGSNPKPKKATSLPQRVYPIYLSKALWGTETPDQNGASLPADLQPERECTGAHWLRNILKPCPQQQSQPGSQPSTSHDHPQPDEMPLPAYFQVGKFQYYTYFRKTKQYPEFTKEEAIYFESEYFFKKKLGQGKYGAVSLATRKSNDMEVAYKSIPKSKVRKYTLESTLISICHLRNPLVGSEEPSVAQCMSSRPPDLPVPYEFALQIYLSRPGRENLYVPMVFDYIVLKNEYIVVMEYFDDKWVTLFSYLMERKHLDTSKSRDIIREIVNGMIYLKQYGILHDDIHGMF</sequence>
<feature type="region of interest" description="Disordered" evidence="10">
    <location>
        <begin position="19"/>
        <end position="43"/>
    </location>
</feature>
<feature type="domain" description="Protein kinase" evidence="11">
    <location>
        <begin position="155"/>
        <end position="321"/>
    </location>
</feature>
<gene>
    <name evidence="12" type="ORF">BASA50_007120</name>
</gene>
<accession>A0ABQ8F946</accession>
<evidence type="ECO:0000256" key="3">
    <source>
        <dbReference type="ARBA" id="ARBA00022527"/>
    </source>
</evidence>
<evidence type="ECO:0000256" key="10">
    <source>
        <dbReference type="SAM" id="MobiDB-lite"/>
    </source>
</evidence>
<dbReference type="InterPro" id="IPR051138">
    <property type="entry name" value="PIM_Ser/Thr_kinase"/>
</dbReference>
<evidence type="ECO:0000313" key="12">
    <source>
        <dbReference type="EMBL" id="KAH6593744.1"/>
    </source>
</evidence>
<dbReference type="Gene3D" id="1.10.510.10">
    <property type="entry name" value="Transferase(Phosphotransferase) domain 1"/>
    <property type="match status" value="1"/>
</dbReference>
<dbReference type="InterPro" id="IPR000719">
    <property type="entry name" value="Prot_kinase_dom"/>
</dbReference>
<dbReference type="PANTHER" id="PTHR22984">
    <property type="entry name" value="SERINE/THREONINE-PROTEIN KINASE PIM"/>
    <property type="match status" value="1"/>
</dbReference>
<evidence type="ECO:0000256" key="6">
    <source>
        <dbReference type="ARBA" id="ARBA00022777"/>
    </source>
</evidence>
<proteinExistence type="predicted"/>
<evidence type="ECO:0000256" key="5">
    <source>
        <dbReference type="ARBA" id="ARBA00022741"/>
    </source>
</evidence>
<keyword evidence="4" id="KW-0808">Transferase</keyword>